<protein>
    <submittedName>
        <fullName evidence="2">Uncharacterized protein</fullName>
    </submittedName>
</protein>
<feature type="compositionally biased region" description="Basic and acidic residues" evidence="1">
    <location>
        <begin position="78"/>
        <end position="89"/>
    </location>
</feature>
<sequence length="398" mass="44644">MTMANVDETPTEPEAPPPIFEPVQAQAQAQALVSKPSIAPAENGTQSNSTQPTLQHAPVRPPPGGQVSFTAPVGTRRPLQDGDDGRGETGDSPVPSGKRRRGPNKEHKPPGPKPRKRDYRPTLNESLAMVRSSNPEIVVFLQRSRTQRARCIAADECYCLKGNAPYGLAITEEYRICIDHTNHPETLVWPQMHFYHVFCFTFRMGTLDWSYLWDFDRFRLDERIDQGQFGLLVRKWMDQCGYVNLETLVDYITQYKAYEAKHANWNEDHAVWLATHQNCGEFFQDRRAKEGGLAGCKCPMEPESPEKPILKDYKAVGSGRERVDLCDVLKNPLVKELSGTFWHDGTGVKVLVYPEAEAPHELAVADEPETPDKPDAPDKSAAANESETSDEFLTPEVE</sequence>
<gene>
    <name evidence="2" type="ORF">B0T26DRAFT_196203</name>
</gene>
<dbReference type="GeneID" id="85316984"/>
<name>A0AA40AU20_9PEZI</name>
<feature type="compositionally biased region" description="Low complexity" evidence="1">
    <location>
        <begin position="21"/>
        <end position="31"/>
    </location>
</feature>
<feature type="compositionally biased region" description="Polar residues" evidence="1">
    <location>
        <begin position="43"/>
        <end position="54"/>
    </location>
</feature>
<evidence type="ECO:0000313" key="2">
    <source>
        <dbReference type="EMBL" id="KAK0721932.1"/>
    </source>
</evidence>
<feature type="region of interest" description="Disordered" evidence="1">
    <location>
        <begin position="1"/>
        <end position="119"/>
    </location>
</feature>
<feature type="region of interest" description="Disordered" evidence="1">
    <location>
        <begin position="359"/>
        <end position="398"/>
    </location>
</feature>
<dbReference type="RefSeq" id="XP_060297856.1">
    <property type="nucleotide sequence ID" value="XM_060433714.1"/>
</dbReference>
<dbReference type="AlphaFoldDB" id="A0AA40AU20"/>
<reference evidence="2" key="1">
    <citation type="submission" date="2023-06" db="EMBL/GenBank/DDBJ databases">
        <title>Genome-scale phylogeny and comparative genomics of the fungal order Sordariales.</title>
        <authorList>
            <consortium name="Lawrence Berkeley National Laboratory"/>
            <person name="Hensen N."/>
            <person name="Bonometti L."/>
            <person name="Westerberg I."/>
            <person name="Brannstrom I.O."/>
            <person name="Guillou S."/>
            <person name="Cros-Aarteil S."/>
            <person name="Calhoun S."/>
            <person name="Haridas S."/>
            <person name="Kuo A."/>
            <person name="Mondo S."/>
            <person name="Pangilinan J."/>
            <person name="Riley R."/>
            <person name="LaButti K."/>
            <person name="Andreopoulos B."/>
            <person name="Lipzen A."/>
            <person name="Chen C."/>
            <person name="Yanf M."/>
            <person name="Daum C."/>
            <person name="Ng V."/>
            <person name="Clum A."/>
            <person name="Steindorff A."/>
            <person name="Ohm R."/>
            <person name="Martin F."/>
            <person name="Silar P."/>
            <person name="Natvig D."/>
            <person name="Lalanne C."/>
            <person name="Gautier V."/>
            <person name="Ament-velasquez S.L."/>
            <person name="Kruys A."/>
            <person name="Hutchinson M.I."/>
            <person name="Powell A.J."/>
            <person name="Barry K."/>
            <person name="Miller A.N."/>
            <person name="Grigoriev I.V."/>
            <person name="Debuchy R."/>
            <person name="Gladieux P."/>
            <person name="Thoren M.H."/>
            <person name="Johannesson H."/>
        </authorList>
    </citation>
    <scope>NUCLEOTIDE SEQUENCE</scope>
    <source>
        <strain evidence="2">SMH2392-1A</strain>
    </source>
</reference>
<organism evidence="2 3">
    <name type="scientific">Lasiosphaeria miniovina</name>
    <dbReference type="NCBI Taxonomy" id="1954250"/>
    <lineage>
        <taxon>Eukaryota</taxon>
        <taxon>Fungi</taxon>
        <taxon>Dikarya</taxon>
        <taxon>Ascomycota</taxon>
        <taxon>Pezizomycotina</taxon>
        <taxon>Sordariomycetes</taxon>
        <taxon>Sordariomycetidae</taxon>
        <taxon>Sordariales</taxon>
        <taxon>Lasiosphaeriaceae</taxon>
        <taxon>Lasiosphaeria</taxon>
    </lineage>
</organism>
<keyword evidence="3" id="KW-1185">Reference proteome</keyword>
<proteinExistence type="predicted"/>
<accession>A0AA40AU20</accession>
<dbReference type="Proteomes" id="UP001172101">
    <property type="component" value="Unassembled WGS sequence"/>
</dbReference>
<comment type="caution">
    <text evidence="2">The sequence shown here is derived from an EMBL/GenBank/DDBJ whole genome shotgun (WGS) entry which is preliminary data.</text>
</comment>
<evidence type="ECO:0000256" key="1">
    <source>
        <dbReference type="SAM" id="MobiDB-lite"/>
    </source>
</evidence>
<dbReference type="EMBL" id="JAUIRO010000003">
    <property type="protein sequence ID" value="KAK0721932.1"/>
    <property type="molecule type" value="Genomic_DNA"/>
</dbReference>
<evidence type="ECO:0000313" key="3">
    <source>
        <dbReference type="Proteomes" id="UP001172101"/>
    </source>
</evidence>